<dbReference type="Pfam" id="PF03167">
    <property type="entry name" value="UDG"/>
    <property type="match status" value="1"/>
</dbReference>
<protein>
    <submittedName>
        <fullName evidence="2">DNA-deoxyinosine glycosylase</fullName>
        <ecNumber evidence="2">3.2.2.15</ecNumber>
    </submittedName>
</protein>
<dbReference type="SMART" id="SM00987">
    <property type="entry name" value="UreE_C"/>
    <property type="match status" value="1"/>
</dbReference>
<evidence type="ECO:0000313" key="3">
    <source>
        <dbReference type="Proteomes" id="UP000886689"/>
    </source>
</evidence>
<dbReference type="InterPro" id="IPR005122">
    <property type="entry name" value="Uracil-DNA_glycosylase-like"/>
</dbReference>
<accession>A0A9D7K2J2</accession>
<dbReference type="AlphaFoldDB" id="A0A9D7K2J2"/>
<keyword evidence="2" id="KW-0378">Hydrolase</keyword>
<dbReference type="NCBIfam" id="TIGR04274">
    <property type="entry name" value="hypoxanDNAglyco"/>
    <property type="match status" value="1"/>
</dbReference>
<dbReference type="Proteomes" id="UP000886689">
    <property type="component" value="Unassembled WGS sequence"/>
</dbReference>
<gene>
    <name evidence="2" type="ORF">IPL58_13990</name>
</gene>
<dbReference type="CDD" id="cd10032">
    <property type="entry name" value="UDG-F6_HDG"/>
    <property type="match status" value="1"/>
</dbReference>
<organism evidence="2 3">
    <name type="scientific">Candidatus Proximibacter danicus</name>
    <dbReference type="NCBI Taxonomy" id="2954365"/>
    <lineage>
        <taxon>Bacteria</taxon>
        <taxon>Pseudomonadati</taxon>
        <taxon>Pseudomonadota</taxon>
        <taxon>Betaproteobacteria</taxon>
        <taxon>Candidatus Proximibacter</taxon>
    </lineage>
</organism>
<feature type="domain" description="Uracil-DNA glycosylase-like" evidence="1">
    <location>
        <begin position="25"/>
        <end position="181"/>
    </location>
</feature>
<dbReference type="EMBL" id="JADJUC010000022">
    <property type="protein sequence ID" value="MBK8525063.1"/>
    <property type="molecule type" value="Genomic_DNA"/>
</dbReference>
<dbReference type="GO" id="GO:0033958">
    <property type="term" value="F:DNA-deoxyinosine glycosylase activity"/>
    <property type="evidence" value="ECO:0007669"/>
    <property type="project" value="UniProtKB-EC"/>
</dbReference>
<comment type="caution">
    <text evidence="2">The sequence shown here is derived from an EMBL/GenBank/DDBJ whole genome shotgun (WGS) entry which is preliminary data.</text>
</comment>
<dbReference type="Gene3D" id="3.40.470.10">
    <property type="entry name" value="Uracil-DNA glycosylase-like domain"/>
    <property type="match status" value="1"/>
</dbReference>
<dbReference type="InterPro" id="IPR036895">
    <property type="entry name" value="Uracil-DNA_glycosylase-like_sf"/>
</dbReference>
<name>A0A9D7K2J2_9PROT</name>
<evidence type="ECO:0000259" key="1">
    <source>
        <dbReference type="SMART" id="SM00986"/>
    </source>
</evidence>
<sequence>MSLTHDATPAVIPESRVVSEVCSFPPIARADARVLVLGSMPGVASLSAGQYYAHRRNAFWPIMGAVLGFDPVAPYAQRLAALQAAHMAVWDVLQSCTRPGSLDASIARASEVANDFPRFFQQHPHIGHVFFNGAAAEAAFRRHVLPQLAGGGPAMARLPSTSPANASFSFERKLAAWQCLLLPPSTRE</sequence>
<keyword evidence="2" id="KW-0326">Glycosidase</keyword>
<dbReference type="EC" id="3.2.2.15" evidence="2"/>
<dbReference type="SUPFAM" id="SSF52141">
    <property type="entry name" value="Uracil-DNA glycosylase-like"/>
    <property type="match status" value="1"/>
</dbReference>
<evidence type="ECO:0000313" key="2">
    <source>
        <dbReference type="EMBL" id="MBK8525063.1"/>
    </source>
</evidence>
<proteinExistence type="predicted"/>
<reference evidence="2" key="1">
    <citation type="submission" date="2020-10" db="EMBL/GenBank/DDBJ databases">
        <title>Connecting structure to function with the recovery of over 1000 high-quality activated sludge metagenome-assembled genomes encoding full-length rRNA genes using long-read sequencing.</title>
        <authorList>
            <person name="Singleton C.M."/>
            <person name="Petriglieri F."/>
            <person name="Kristensen J.M."/>
            <person name="Kirkegaard R.H."/>
            <person name="Michaelsen T.Y."/>
            <person name="Andersen M.H."/>
            <person name="Karst S.M."/>
            <person name="Dueholm M.S."/>
            <person name="Nielsen P.H."/>
            <person name="Albertsen M."/>
        </authorList>
    </citation>
    <scope>NUCLEOTIDE SEQUENCE</scope>
    <source>
        <strain evidence="2">Hirt_18-Q3-R61-65_BATAC.395</strain>
    </source>
</reference>
<dbReference type="InterPro" id="IPR026353">
    <property type="entry name" value="Hypoxan-DNA_Glyclase"/>
</dbReference>
<dbReference type="SMART" id="SM00986">
    <property type="entry name" value="UDG"/>
    <property type="match status" value="1"/>
</dbReference>